<evidence type="ECO:0000313" key="1">
    <source>
        <dbReference type="EMBL" id="PKF32671.1"/>
    </source>
</evidence>
<sequence>MTFQSIFETFQTLPNGTDAYKQLKNQCEQAIVAAEQPLEHAALLLTYGFAKNYVLLYEDQPVTPDFSNKVKAQLLAYMNELNQALTTQDATQILTALNSVSTQYIESSRIF</sequence>
<protein>
    <submittedName>
        <fullName evidence="1">Uncharacterized protein</fullName>
    </submittedName>
</protein>
<evidence type="ECO:0000313" key="2">
    <source>
        <dbReference type="Proteomes" id="UP000233553"/>
    </source>
</evidence>
<dbReference type="AlphaFoldDB" id="A0A2N0WDG1"/>
<organism evidence="1 2">
    <name type="scientific">Acinetobacter proteolyticus</name>
    <dbReference type="NCBI Taxonomy" id="1776741"/>
    <lineage>
        <taxon>Bacteria</taxon>
        <taxon>Pseudomonadati</taxon>
        <taxon>Pseudomonadota</taxon>
        <taxon>Gammaproteobacteria</taxon>
        <taxon>Moraxellales</taxon>
        <taxon>Moraxellaceae</taxon>
        <taxon>Acinetobacter</taxon>
    </lineage>
</organism>
<name>A0A2N0WDG1_9GAMM</name>
<reference evidence="1 2" key="1">
    <citation type="submission" date="2017-12" db="EMBL/GenBank/DDBJ databases">
        <title>Draft Genome sequences of multiple microbial strains isolated from spacecraft associated surfaces.</title>
        <authorList>
            <person name="Seuylemezian A."/>
            <person name="Vaishampayan P."/>
            <person name="Venkateswaran K."/>
        </authorList>
    </citation>
    <scope>NUCLEOTIDE SEQUENCE [LARGE SCALE GENOMIC DNA]</scope>
    <source>
        <strain evidence="1 2">2P01AA</strain>
    </source>
</reference>
<accession>A0A2N0WDG1</accession>
<dbReference type="EMBL" id="PISJ01000015">
    <property type="protein sequence ID" value="PKF32671.1"/>
    <property type="molecule type" value="Genomic_DNA"/>
</dbReference>
<comment type="caution">
    <text evidence="1">The sequence shown here is derived from an EMBL/GenBank/DDBJ whole genome shotgun (WGS) entry which is preliminary data.</text>
</comment>
<dbReference type="RefSeq" id="WP_101236873.1">
    <property type="nucleotide sequence ID" value="NZ_PISJ01000015.1"/>
</dbReference>
<dbReference type="Proteomes" id="UP000233553">
    <property type="component" value="Unassembled WGS sequence"/>
</dbReference>
<gene>
    <name evidence="1" type="ORF">CW311_13650</name>
</gene>
<proteinExistence type="predicted"/>